<dbReference type="EMBL" id="CP029289">
    <property type="protein sequence ID" value="AWR94885.1"/>
    <property type="molecule type" value="Genomic_DNA"/>
</dbReference>
<keyword evidence="2" id="KW-1185">Reference proteome</keyword>
<dbReference type="AlphaFoldDB" id="A0A2U9IG02"/>
<dbReference type="PANTHER" id="PTHR13061:SF29">
    <property type="entry name" value="GAMMA CARBONIC ANHYDRASE-LIKE 1, MITOCHONDRIAL-RELATED"/>
    <property type="match status" value="1"/>
</dbReference>
<dbReference type="Pfam" id="PF00132">
    <property type="entry name" value="Hexapep"/>
    <property type="match status" value="1"/>
</dbReference>
<dbReference type="InterPro" id="IPR001451">
    <property type="entry name" value="Hexapep"/>
</dbReference>
<sequence>MPIEEYLGKKPKVSNKAYIHDTAYIIGDVEIGDLSSVWHYVVIRGDNDSIYIGKESNIQENSSVHTDPGYKIEIGDRVTIGHNAIIHGAKISSHVIVGMGAILLNGSKIGEYSIVGAGSVVTQGSEIPPYSVAVGIPAKVVRRLKENEIKMIDDNAEEYLNHTRKFLSGRL</sequence>
<accession>A0A2U9IG02</accession>
<dbReference type="RefSeq" id="WP_110270766.1">
    <property type="nucleotide sequence ID" value="NZ_CP029289.2"/>
</dbReference>
<dbReference type="Proteomes" id="UP000248044">
    <property type="component" value="Chromosome"/>
</dbReference>
<dbReference type="InterPro" id="IPR050484">
    <property type="entry name" value="Transf_Hexapept/Carb_Anhydrase"/>
</dbReference>
<organism evidence="1 2">
    <name type="scientific">Acidianus brierleyi</name>
    <dbReference type="NCBI Taxonomy" id="41673"/>
    <lineage>
        <taxon>Archaea</taxon>
        <taxon>Thermoproteota</taxon>
        <taxon>Thermoprotei</taxon>
        <taxon>Sulfolobales</taxon>
        <taxon>Sulfolobaceae</taxon>
        <taxon>Acidianus</taxon>
    </lineage>
</organism>
<evidence type="ECO:0000313" key="2">
    <source>
        <dbReference type="Proteomes" id="UP000248044"/>
    </source>
</evidence>
<dbReference type="InterPro" id="IPR011004">
    <property type="entry name" value="Trimer_LpxA-like_sf"/>
</dbReference>
<proteinExistence type="predicted"/>
<reference evidence="1 2" key="1">
    <citation type="submission" date="2018-05" db="EMBL/GenBank/DDBJ databases">
        <title>Complete Genome Sequences of Extremely Thermoacidophilic, Metal-Mobilizing Type-Strain Members of the Archaeal Family Sulfolobaceae: Acidianus brierleyi DSM-1651T, Acidianus sulfidivorans DSM-18786T, Metallosphaera hakonensis DSM-7519T, and Metallosphaera prunae DSM-10039T.</title>
        <authorList>
            <person name="Counts J.A."/>
            <person name="Kelly R.M."/>
        </authorList>
    </citation>
    <scope>NUCLEOTIDE SEQUENCE [LARGE SCALE GENOMIC DNA]</scope>
    <source>
        <strain evidence="1 2">DSM 1651</strain>
    </source>
</reference>
<gene>
    <name evidence="1" type="ORF">DFR85_10025</name>
</gene>
<dbReference type="Gene3D" id="2.160.10.10">
    <property type="entry name" value="Hexapeptide repeat proteins"/>
    <property type="match status" value="1"/>
</dbReference>
<dbReference type="PANTHER" id="PTHR13061">
    <property type="entry name" value="DYNACTIN SUBUNIT P25"/>
    <property type="match status" value="1"/>
</dbReference>
<dbReference type="SUPFAM" id="SSF51161">
    <property type="entry name" value="Trimeric LpxA-like enzymes"/>
    <property type="match status" value="1"/>
</dbReference>
<protein>
    <submittedName>
        <fullName evidence="1">Gamma carbonic anhydrase family protein</fullName>
    </submittedName>
</protein>
<dbReference type="GeneID" id="36832495"/>
<dbReference type="KEGG" id="abri:DFR85_10025"/>
<dbReference type="OrthoDB" id="10940at2157"/>
<evidence type="ECO:0000313" key="1">
    <source>
        <dbReference type="EMBL" id="AWR94885.1"/>
    </source>
</evidence>
<name>A0A2U9IG02_9CREN</name>